<comment type="subcellular location">
    <subcellularLocation>
        <location evidence="2">Mitochondrion matrix</location>
    </subcellularLocation>
</comment>
<dbReference type="InterPro" id="IPR024079">
    <property type="entry name" value="MetalloPept_cat_dom_sf"/>
</dbReference>
<dbReference type="Gene3D" id="3.40.390.10">
    <property type="entry name" value="Collagenase (Catalytic Domain)"/>
    <property type="match status" value="1"/>
</dbReference>
<comment type="catalytic activity">
    <reaction evidence="1">
        <text>Release of an N-terminal octapeptide as second stage of processing of some proteins imported into the mitochondrion.</text>
        <dbReference type="EC" id="3.4.24.59"/>
    </reaction>
</comment>
<dbReference type="PANTHER" id="PTHR11804">
    <property type="entry name" value="PROTEASE M3 THIMET OLIGOPEPTIDASE-RELATED"/>
    <property type="match status" value="1"/>
</dbReference>
<evidence type="ECO:0000256" key="2">
    <source>
        <dbReference type="ARBA" id="ARBA00004305"/>
    </source>
</evidence>
<comment type="cofactor">
    <cofactor evidence="12">
        <name>Zn(2+)</name>
        <dbReference type="ChEBI" id="CHEBI:29105"/>
    </cofactor>
    <text evidence="12">Binds 1 zinc ion.</text>
</comment>
<organism evidence="14 15">
    <name type="scientific">Boothiomyces macroporosus</name>
    <dbReference type="NCBI Taxonomy" id="261099"/>
    <lineage>
        <taxon>Eukaryota</taxon>
        <taxon>Fungi</taxon>
        <taxon>Fungi incertae sedis</taxon>
        <taxon>Chytridiomycota</taxon>
        <taxon>Chytridiomycota incertae sedis</taxon>
        <taxon>Chytridiomycetes</taxon>
        <taxon>Rhizophydiales</taxon>
        <taxon>Terramycetaceae</taxon>
        <taxon>Boothiomyces</taxon>
    </lineage>
</organism>
<dbReference type="AlphaFoldDB" id="A0AAD5UM18"/>
<evidence type="ECO:0000259" key="13">
    <source>
        <dbReference type="Pfam" id="PF01432"/>
    </source>
</evidence>
<keyword evidence="7 12" id="KW-0378">Hydrolase</keyword>
<dbReference type="PANTHER" id="PTHR11804:SF79">
    <property type="entry name" value="MITOCHONDRIAL INTERMEDIATE PEPTIDASE"/>
    <property type="match status" value="1"/>
</dbReference>
<comment type="caution">
    <text evidence="14">The sequence shown here is derived from an EMBL/GenBank/DDBJ whole genome shotgun (WGS) entry which is preliminary data.</text>
</comment>
<keyword evidence="5 12" id="KW-0645">Protease</keyword>
<dbReference type="GO" id="GO:0006627">
    <property type="term" value="P:protein processing involved in protein targeting to mitochondrion"/>
    <property type="evidence" value="ECO:0007669"/>
    <property type="project" value="TreeGrafter"/>
</dbReference>
<dbReference type="InterPro" id="IPR045090">
    <property type="entry name" value="Pept_M3A_M3B"/>
</dbReference>
<dbReference type="GO" id="GO:0006518">
    <property type="term" value="P:peptide metabolic process"/>
    <property type="evidence" value="ECO:0007669"/>
    <property type="project" value="TreeGrafter"/>
</dbReference>
<evidence type="ECO:0000256" key="1">
    <source>
        <dbReference type="ARBA" id="ARBA00000436"/>
    </source>
</evidence>
<evidence type="ECO:0000256" key="6">
    <source>
        <dbReference type="ARBA" id="ARBA00022723"/>
    </source>
</evidence>
<dbReference type="GO" id="GO:0005759">
    <property type="term" value="C:mitochondrial matrix"/>
    <property type="evidence" value="ECO:0007669"/>
    <property type="project" value="UniProtKB-SubCell"/>
</dbReference>
<keyword evidence="11" id="KW-0496">Mitochondrion</keyword>
<evidence type="ECO:0000313" key="14">
    <source>
        <dbReference type="EMBL" id="KAJ3259578.1"/>
    </source>
</evidence>
<evidence type="ECO:0000256" key="8">
    <source>
        <dbReference type="ARBA" id="ARBA00022833"/>
    </source>
</evidence>
<keyword evidence="8 12" id="KW-0862">Zinc</keyword>
<proteinExistence type="inferred from homology"/>
<dbReference type="EC" id="3.4.24.59" evidence="4"/>
<evidence type="ECO:0000256" key="4">
    <source>
        <dbReference type="ARBA" id="ARBA00012441"/>
    </source>
</evidence>
<dbReference type="CDD" id="cd06457">
    <property type="entry name" value="M3A_MIP"/>
    <property type="match status" value="1"/>
</dbReference>
<evidence type="ECO:0000256" key="7">
    <source>
        <dbReference type="ARBA" id="ARBA00022801"/>
    </source>
</evidence>
<dbReference type="InterPro" id="IPR024077">
    <property type="entry name" value="Neurolysin/TOP_dom2"/>
</dbReference>
<protein>
    <recommendedName>
        <fullName evidence="4">mitochondrial intermediate peptidase</fullName>
        <ecNumber evidence="4">3.4.24.59</ecNumber>
    </recommendedName>
</protein>
<dbReference type="GO" id="GO:0046872">
    <property type="term" value="F:metal ion binding"/>
    <property type="evidence" value="ECO:0007669"/>
    <property type="project" value="UniProtKB-UniRule"/>
</dbReference>
<dbReference type="Proteomes" id="UP001210925">
    <property type="component" value="Unassembled WGS sequence"/>
</dbReference>
<feature type="domain" description="Peptidase M3A/M3B catalytic" evidence="13">
    <location>
        <begin position="240"/>
        <end position="693"/>
    </location>
</feature>
<dbReference type="Pfam" id="PF01432">
    <property type="entry name" value="Peptidase_M3"/>
    <property type="match status" value="1"/>
</dbReference>
<dbReference type="InterPro" id="IPR001567">
    <property type="entry name" value="Pept_M3A_M3B_dom"/>
</dbReference>
<dbReference type="Gene3D" id="1.10.1370.10">
    <property type="entry name" value="Neurolysin, domain 3"/>
    <property type="match status" value="1"/>
</dbReference>
<evidence type="ECO:0000313" key="15">
    <source>
        <dbReference type="Proteomes" id="UP001210925"/>
    </source>
</evidence>
<keyword evidence="10 12" id="KW-0482">Metalloprotease</keyword>
<name>A0AAD5UM18_9FUNG</name>
<reference evidence="14" key="1">
    <citation type="submission" date="2020-05" db="EMBL/GenBank/DDBJ databases">
        <title>Phylogenomic resolution of chytrid fungi.</title>
        <authorList>
            <person name="Stajich J.E."/>
            <person name="Amses K."/>
            <person name="Simmons R."/>
            <person name="Seto K."/>
            <person name="Myers J."/>
            <person name="Bonds A."/>
            <person name="Quandt C.A."/>
            <person name="Barry K."/>
            <person name="Liu P."/>
            <person name="Grigoriev I."/>
            <person name="Longcore J.E."/>
            <person name="James T.Y."/>
        </authorList>
    </citation>
    <scope>NUCLEOTIDE SEQUENCE</scope>
    <source>
        <strain evidence="14">PLAUS21</strain>
    </source>
</reference>
<evidence type="ECO:0000256" key="11">
    <source>
        <dbReference type="ARBA" id="ARBA00023128"/>
    </source>
</evidence>
<keyword evidence="6 12" id="KW-0479">Metal-binding</keyword>
<evidence type="ECO:0000256" key="12">
    <source>
        <dbReference type="RuleBase" id="RU003435"/>
    </source>
</evidence>
<comment type="similarity">
    <text evidence="3 12">Belongs to the peptidase M3 family.</text>
</comment>
<evidence type="ECO:0000256" key="5">
    <source>
        <dbReference type="ARBA" id="ARBA00022670"/>
    </source>
</evidence>
<evidence type="ECO:0000256" key="10">
    <source>
        <dbReference type="ARBA" id="ARBA00023049"/>
    </source>
</evidence>
<evidence type="ECO:0000256" key="9">
    <source>
        <dbReference type="ARBA" id="ARBA00022946"/>
    </source>
</evidence>
<keyword evidence="9" id="KW-0809">Transit peptide</keyword>
<gene>
    <name evidence="14" type="primary">OCT1</name>
    <name evidence="14" type="ORF">HK103_002132</name>
</gene>
<dbReference type="GO" id="GO:0004222">
    <property type="term" value="F:metalloendopeptidase activity"/>
    <property type="evidence" value="ECO:0007669"/>
    <property type="project" value="UniProtKB-EC"/>
</dbReference>
<keyword evidence="15" id="KW-1185">Reference proteome</keyword>
<evidence type="ECO:0000256" key="3">
    <source>
        <dbReference type="ARBA" id="ARBA00006040"/>
    </source>
</evidence>
<dbReference type="InterPro" id="IPR033851">
    <property type="entry name" value="M3A_MIP"/>
</dbReference>
<dbReference type="SUPFAM" id="SSF55486">
    <property type="entry name" value="Metalloproteases ('zincins'), catalytic domain"/>
    <property type="match status" value="1"/>
</dbReference>
<accession>A0AAD5UM18</accession>
<sequence>MFTKRIAKSALIYGFDSFNHVNHSLKPTGLFGYKGLDKPDGLLKAAEACVKQAIAITTDICNAHTQVEIEKTVKRIDTISDVLCTVLDCSELIQNVHSDEEFAKVAGDVSNLLNSFLNQLNTHQGLYSALKQVVEHPVVCNRLSKQEYAVAKLLLQDFEKSGVHMPQSERNQFIEINDSIRKLGLEFSAVSHPADSQIILKNQNNPLEGVPPQLLLYLENRKDGSKLSIPADTGITNLILKTAKKEETRKAIFMGMNSASNDQVNKLEELLKERARLAQLLNKESYGHMYLVDKMAGSPANDFNQLHRLKQEDMGKDAVVNAWDKLYYSQRLIPQAKTSPSHSLSEFYSVGTVFQGLSDIFEAIYGLKFELEVTSPGETWHDQVRKINVVHETEGKIGTIYCDLFERGKDEPPKYVNAAHFTVRCSRRIDDDEFIVKEQNWRMKNPKSEKTVRTKEGTKCHQLPIVALVTNFPRAHRNSPCFLNLNDIETLFHEMGHAMHCNSLLILAMLAQTDYQHISGTRVVMDFVEVPSILMEYFARMPELLHDIGRHHQTGERPPKSLIDLHLSYQNIGNGLETQNQIQLAMLDQIYHSAVVKDPHFDSSAALYNLSKEMNPIPMPPPSKWQVQFSHLFSYGSIYYTYLWSRRWASRIFTKHFANQPRSDWRKGGEQLRHEVLGVGGGRDPFIGLEAVGVVKEGEREGIYEDML</sequence>
<dbReference type="EMBL" id="JADGKB010000017">
    <property type="protein sequence ID" value="KAJ3259578.1"/>
    <property type="molecule type" value="Genomic_DNA"/>
</dbReference>